<feature type="compositionally biased region" description="Low complexity" evidence="1">
    <location>
        <begin position="155"/>
        <end position="172"/>
    </location>
</feature>
<reference evidence="4" key="2">
    <citation type="submission" date="2021-04" db="EMBL/GenBank/DDBJ databases">
        <authorList>
            <person name="Podell S."/>
        </authorList>
    </citation>
    <scope>NUCLEOTIDE SEQUENCE</scope>
    <source>
        <strain evidence="4">Hildebrandi</strain>
    </source>
</reference>
<name>A0A9K3KXT5_9STRA</name>
<feature type="region of interest" description="Disordered" evidence="1">
    <location>
        <begin position="1364"/>
        <end position="1394"/>
    </location>
</feature>
<reference evidence="4" key="1">
    <citation type="journal article" date="2021" name="Sci. Rep.">
        <title>Diploid genomic architecture of Nitzschia inconspicua, an elite biomass production diatom.</title>
        <authorList>
            <person name="Oliver A."/>
            <person name="Podell S."/>
            <person name="Pinowska A."/>
            <person name="Traller J.C."/>
            <person name="Smith S.R."/>
            <person name="McClure R."/>
            <person name="Beliaev A."/>
            <person name="Bohutskyi P."/>
            <person name="Hill E.A."/>
            <person name="Rabines A."/>
            <person name="Zheng H."/>
            <person name="Allen L.Z."/>
            <person name="Kuo A."/>
            <person name="Grigoriev I.V."/>
            <person name="Allen A.E."/>
            <person name="Hazlebeck D."/>
            <person name="Allen E.E."/>
        </authorList>
    </citation>
    <scope>NUCLEOTIDE SEQUENCE</scope>
    <source>
        <strain evidence="4">Hildebrandi</strain>
    </source>
</reference>
<feature type="domain" description="DUF547" evidence="2">
    <location>
        <begin position="1708"/>
        <end position="1839"/>
    </location>
</feature>
<proteinExistence type="predicted"/>
<feature type="compositionally biased region" description="Polar residues" evidence="1">
    <location>
        <begin position="63"/>
        <end position="93"/>
    </location>
</feature>
<evidence type="ECO:0000256" key="1">
    <source>
        <dbReference type="SAM" id="MobiDB-lite"/>
    </source>
</evidence>
<dbReference type="InterPro" id="IPR006869">
    <property type="entry name" value="DUF547"/>
</dbReference>
<protein>
    <submittedName>
        <fullName evidence="4">DUF547 domain containing protein</fullName>
    </submittedName>
</protein>
<feature type="region of interest" description="Disordered" evidence="1">
    <location>
        <begin position="1027"/>
        <end position="1051"/>
    </location>
</feature>
<accession>A0A9K3KXT5</accession>
<evidence type="ECO:0000313" key="5">
    <source>
        <dbReference type="Proteomes" id="UP000693970"/>
    </source>
</evidence>
<dbReference type="Proteomes" id="UP000693970">
    <property type="component" value="Unassembled WGS sequence"/>
</dbReference>
<evidence type="ECO:0000259" key="2">
    <source>
        <dbReference type="Pfam" id="PF04784"/>
    </source>
</evidence>
<feature type="region of interest" description="Disordered" evidence="1">
    <location>
        <begin position="742"/>
        <end position="767"/>
    </location>
</feature>
<gene>
    <name evidence="4" type="ORF">IV203_010669</name>
</gene>
<feature type="compositionally biased region" description="Polar residues" evidence="1">
    <location>
        <begin position="108"/>
        <end position="122"/>
    </location>
</feature>
<keyword evidence="5" id="KW-1185">Reference proteome</keyword>
<sequence>MASSVGSTAPYDTPVSPTGNFSSKAAFGTRQRATASLTESSNINNHGNQIHRVQQQQQQQQQSSHGSSTASQIRVQNGRLTVETTRQSSITSDDTMDVPKIPPLPASGSLSEPVTPTLQYASADTYPPVDSTPTTTGNPSLQQHNSGSKKDTKSKSSSLLASSRKAGSKVVKATVVRPARAVTRVFRNSSKPVSDESGPLQSTSSGIGEEVETIMARGVEGHQVLLHSAATSNGVAVYGTMNGSVGGMDLPIPNLGRGISGNSLHSHRSFVQETAATAAVKTKSSDWPVHSMEALTRQLVLVCVAYVIGANYPEHLQGVLRTTEFAVTAWFTCVAILCLSFLQRRFPHILLTERDRYNLMMAAGAMIDDHEAISISNNMETTPLMRGGLGHNQCPPMRGKKEDVLLSEQVKNDSPLGQAFLVPLAQESPSANHTVTQDETSVTSQLTEDLVHPKMEHPSLVPFYVIDAYSGERVLCNSATPHHISTEWFEMDMLCLIRTCDADDSNAISGTPANDKVSNYMRSKARRFEFQFRVKLKKTPVGKQVYFACELDEPIKMGIVTRAFVGAAMAFMKKTNPTFHYSITGSKETPDGLWEKPHMSFTVEGSLDRLVVTKPNEKPPKLGQAINESPESIKRRKKGVLTDWNTEDTYTMALWSSYVDFLDWNVLNLPGIRPFGLSSVLGTQAINLTMYLIDEKRDSDKHFRKNITEIVKLELSNEIMAACGPFANSWKRAHTQRQNTPLVHPARPKVGRERSVSEDSGVRSHDVDVESNAIEEESAMDLDLKIPQSTDEVMEEIEEVDEDVLTAAELGEGIYLRSGDSVVLREFRSDYESIPSCSVANGGGFAVLQERDVAVVVEKAKRSRTNKLIKSGDTVIFKMIQNKPGSDDVETRYLTIHRGWWLKWVTTMPTKNGFFTIFTHETELGDKAVPTGETQSSFLTLGGSFTLRHKRWSKYCVGIAAEPSSTYGGRMMGLYNPKSINPGPTDEAKQHAGYHSEEEFDMEKEAPTVGNAGWLKPLVLRALDASSVVDPGGPRSSPRAGSIGAEDDTPDLSFVSPATKLIFSSEHSKADVPAWIEMMDRVERVRQLAYVVRVTHRAPNGENKLEENDNGVEVSRHEEPHPKGSFMRLRTGRELAHVMSVGQSVNLTPCTTKQLTPNGSFDAVDDREILREPDETHSPVCKHSDASQAETNSPLRRMLRHSYTGGMTSSAMESKADLMKRRLTADHAAHLSFDDYNEVEELVVDSFQEEFNRDDDMMDEFYAEDDSSLSESGSSDDEQDKRGALEKGKKLLGKSAKLAKKTVVGTGKLTAKTAKGTTKFAARTGKKTGQLASSVAKKSVRQSKKVVKGTVKTGISITKNTGKALIAPVTRKSSKPPKSEPKKKKEKEDSHVEVSKRMRNLEKIEEKTARPPTFIAGELCAPEQSCRTASRVLSRMSNLAFMSSQWEKCNNVLSAEVEYVADHDQWFLNGNYVDLGVVPIKGDGTRGELLEESLVARCHWESHWREEWCGMYESCVSFYAPLSKSPCLDIAYMDITDVRPLESDIQSPLPGLPLLVLETAWLCHYIAFRDGEARDTFGERLEQAIECHVKLVEETASLEQSALRKARFWQGFQTLSESSLTSGVGKWAKLRSKDKTMERAVLNGRRMAFDCRTTLLEDVSKCGVFVRDLLTRALSFSLESLEQDPDSFIEFLDLTSQLKFLPLDEIDLSGKYAFCLFVNIYHCLLQQALLLSVNGPLTKKNITHFMRTSCYEIGGDVFSLAELQCCVIRGKLSKPVAPKPPYIEPPKKSNAYRYYALGFTDCQVHFVLSTGDTACPVSIPVLSPATVDEQLIESCAAFLDNNQLIVDTRKRAVTLPKVCEVYKHDFGNGDSLSILKFCVRGMDADTKNFVRSLLMDEKNLTIKFQNTPDQYHSSLRLRESVGILEPNMSGIREATSKSTETEI</sequence>
<feature type="domain" description="Domain of unknown function at the cortex 1" evidence="3">
    <location>
        <begin position="472"/>
        <end position="695"/>
    </location>
</feature>
<feature type="region of interest" description="Disordered" evidence="1">
    <location>
        <begin position="1101"/>
        <end position="1125"/>
    </location>
</feature>
<feature type="compositionally biased region" description="Polar residues" evidence="1">
    <location>
        <begin position="31"/>
        <end position="53"/>
    </location>
</feature>
<feature type="compositionally biased region" description="Basic and acidic residues" evidence="1">
    <location>
        <begin position="750"/>
        <end position="767"/>
    </location>
</feature>
<organism evidence="4 5">
    <name type="scientific">Nitzschia inconspicua</name>
    <dbReference type="NCBI Taxonomy" id="303405"/>
    <lineage>
        <taxon>Eukaryota</taxon>
        <taxon>Sar</taxon>
        <taxon>Stramenopiles</taxon>
        <taxon>Ochrophyta</taxon>
        <taxon>Bacillariophyta</taxon>
        <taxon>Bacillariophyceae</taxon>
        <taxon>Bacillariophycidae</taxon>
        <taxon>Bacillariales</taxon>
        <taxon>Bacillariaceae</taxon>
        <taxon>Nitzschia</taxon>
    </lineage>
</organism>
<feature type="compositionally biased region" description="Polar residues" evidence="1">
    <location>
        <begin position="131"/>
        <end position="145"/>
    </location>
</feature>
<dbReference type="InterPro" id="IPR013897">
    <property type="entry name" value="Duc1"/>
</dbReference>
<evidence type="ECO:0000259" key="3">
    <source>
        <dbReference type="Pfam" id="PF08588"/>
    </source>
</evidence>
<dbReference type="EMBL" id="JAGRRH010000018">
    <property type="protein sequence ID" value="KAG7351309.1"/>
    <property type="molecule type" value="Genomic_DNA"/>
</dbReference>
<dbReference type="PANTHER" id="PTHR46361">
    <property type="entry name" value="ELECTRON CARRIER/ PROTEIN DISULFIDE OXIDOREDUCTASE"/>
    <property type="match status" value="1"/>
</dbReference>
<comment type="caution">
    <text evidence="4">The sequence shown here is derived from an EMBL/GenBank/DDBJ whole genome shotgun (WGS) entry which is preliminary data.</text>
</comment>
<dbReference type="Pfam" id="PF04784">
    <property type="entry name" value="DUF547"/>
    <property type="match status" value="1"/>
</dbReference>
<dbReference type="Pfam" id="PF08588">
    <property type="entry name" value="Duc1"/>
    <property type="match status" value="1"/>
</dbReference>
<evidence type="ECO:0000313" key="4">
    <source>
        <dbReference type="EMBL" id="KAG7351309.1"/>
    </source>
</evidence>
<feature type="region of interest" description="Disordered" evidence="1">
    <location>
        <begin position="1"/>
        <end position="172"/>
    </location>
</feature>
<dbReference type="OrthoDB" id="71430at2759"/>
<dbReference type="PANTHER" id="PTHR46361:SF3">
    <property type="entry name" value="ELECTRON CARRIER_ PROTEIN DISULFIDE OXIDOREDUCTASE"/>
    <property type="match status" value="1"/>
</dbReference>